<keyword evidence="5" id="KW-0597">Phosphoprotein</keyword>
<dbReference type="Proteomes" id="UP000650467">
    <property type="component" value="Unassembled WGS sequence"/>
</dbReference>
<dbReference type="OrthoDB" id="537984at2759"/>
<comment type="subcellular location">
    <subcellularLocation>
        <location evidence="1">Chromosome</location>
    </subcellularLocation>
    <subcellularLocation>
        <location evidence="2">Nucleus</location>
        <location evidence="2">Nucleolus</location>
    </subcellularLocation>
</comment>
<accession>A0A835WEC8</accession>
<organism evidence="11 12">
    <name type="scientific">Chlamydomonas incerta</name>
    <dbReference type="NCBI Taxonomy" id="51695"/>
    <lineage>
        <taxon>Eukaryota</taxon>
        <taxon>Viridiplantae</taxon>
        <taxon>Chlorophyta</taxon>
        <taxon>core chlorophytes</taxon>
        <taxon>Chlorophyceae</taxon>
        <taxon>CS clade</taxon>
        <taxon>Chlamydomonadales</taxon>
        <taxon>Chlamydomonadaceae</taxon>
        <taxon>Chlamydomonas</taxon>
    </lineage>
</organism>
<proteinExistence type="predicted"/>
<feature type="compositionally biased region" description="Basic and acidic residues" evidence="10">
    <location>
        <begin position="116"/>
        <end position="156"/>
    </location>
</feature>
<comment type="function">
    <text evidence="9">Required for proper chromosome segregation during mitosis and error-free mitotic progression.</text>
</comment>
<evidence type="ECO:0000256" key="8">
    <source>
        <dbReference type="ARBA" id="ARBA00023242"/>
    </source>
</evidence>
<keyword evidence="12" id="KW-1185">Reference proteome</keyword>
<dbReference type="GO" id="GO:0005730">
    <property type="term" value="C:nucleolus"/>
    <property type="evidence" value="ECO:0007669"/>
    <property type="project" value="UniProtKB-SubCell"/>
</dbReference>
<evidence type="ECO:0000256" key="1">
    <source>
        <dbReference type="ARBA" id="ARBA00004286"/>
    </source>
</evidence>
<keyword evidence="4" id="KW-0158">Chromosome</keyword>
<dbReference type="AlphaFoldDB" id="A0A835WEC8"/>
<evidence type="ECO:0000313" key="12">
    <source>
        <dbReference type="Proteomes" id="UP000650467"/>
    </source>
</evidence>
<keyword evidence="8" id="KW-0539">Nucleus</keyword>
<name>A0A835WEC8_CHLIN</name>
<dbReference type="PANTHER" id="PTHR13557:SF1">
    <property type="entry name" value="COILED-COIL DOMAIN-CONTAINING PROTEIN 86"/>
    <property type="match status" value="1"/>
</dbReference>
<feature type="region of interest" description="Disordered" evidence="10">
    <location>
        <begin position="39"/>
        <end position="170"/>
    </location>
</feature>
<protein>
    <recommendedName>
        <fullName evidence="3">Coiled-coil domain-containing protein 86</fullName>
    </recommendedName>
</protein>
<keyword evidence="7" id="KW-0175">Coiled coil</keyword>
<evidence type="ECO:0000256" key="10">
    <source>
        <dbReference type="SAM" id="MobiDB-lite"/>
    </source>
</evidence>
<evidence type="ECO:0000256" key="7">
    <source>
        <dbReference type="ARBA" id="ARBA00023054"/>
    </source>
</evidence>
<comment type="caution">
    <text evidence="11">The sequence shown here is derived from an EMBL/GenBank/DDBJ whole genome shotgun (WGS) entry which is preliminary data.</text>
</comment>
<reference evidence="11" key="1">
    <citation type="journal article" date="2020" name="bioRxiv">
        <title>Comparative genomics of Chlamydomonas.</title>
        <authorList>
            <person name="Craig R.J."/>
            <person name="Hasan A.R."/>
            <person name="Ness R.W."/>
            <person name="Keightley P.D."/>
        </authorList>
    </citation>
    <scope>NUCLEOTIDE SEQUENCE</scope>
    <source>
        <strain evidence="11">SAG 7.73</strain>
    </source>
</reference>
<feature type="compositionally biased region" description="Acidic residues" evidence="10">
    <location>
        <begin position="49"/>
        <end position="59"/>
    </location>
</feature>
<evidence type="ECO:0000256" key="9">
    <source>
        <dbReference type="ARBA" id="ARBA00093307"/>
    </source>
</evidence>
<evidence type="ECO:0000256" key="2">
    <source>
        <dbReference type="ARBA" id="ARBA00004604"/>
    </source>
</evidence>
<dbReference type="PANTHER" id="PTHR13557">
    <property type="entry name" value="COILED-COIL DOMAIN-CONTAINING PROTEIN 86"/>
    <property type="match status" value="1"/>
</dbReference>
<evidence type="ECO:0000256" key="5">
    <source>
        <dbReference type="ARBA" id="ARBA00022553"/>
    </source>
</evidence>
<dbReference type="EMBL" id="JAEHOC010000001">
    <property type="protein sequence ID" value="KAG2445729.1"/>
    <property type="molecule type" value="Genomic_DNA"/>
</dbReference>
<dbReference type="GO" id="GO:0005694">
    <property type="term" value="C:chromosome"/>
    <property type="evidence" value="ECO:0007669"/>
    <property type="project" value="UniProtKB-SubCell"/>
</dbReference>
<sequence length="193" mass="21787">MAVDAVEEYMPPQYPKEFESTDLRRLVGVAPKGYKVNPIKSQKRKRVEESEEEPMEEETTMQQDEPVADAAQAGKRQKADEKTWRPVSGKVWKAPGQRASKVMKANVSSNKSWGRRMTEKAANKALKETKAEALKETKAKRKAAADQRKAARERKQANQAKSAVTQKITNAATVKKMMKDKKQKKLLRTADTN</sequence>
<evidence type="ECO:0000256" key="4">
    <source>
        <dbReference type="ARBA" id="ARBA00022454"/>
    </source>
</evidence>
<gene>
    <name evidence="11" type="ORF">HXX76_000335</name>
</gene>
<evidence type="ECO:0000256" key="3">
    <source>
        <dbReference type="ARBA" id="ARBA00016738"/>
    </source>
</evidence>
<evidence type="ECO:0000313" key="11">
    <source>
        <dbReference type="EMBL" id="KAG2445729.1"/>
    </source>
</evidence>
<dbReference type="InterPro" id="IPR026570">
    <property type="entry name" value="CCDC86"/>
</dbReference>
<evidence type="ECO:0000256" key="6">
    <source>
        <dbReference type="ARBA" id="ARBA00022934"/>
    </source>
</evidence>
<keyword evidence="6" id="KW-0164">Citrullination</keyword>